<evidence type="ECO:0000256" key="3">
    <source>
        <dbReference type="SAM" id="Phobius"/>
    </source>
</evidence>
<gene>
    <name evidence="5" type="ORF">FG904_00005</name>
</gene>
<evidence type="ECO:0000256" key="1">
    <source>
        <dbReference type="SAM" id="Coils"/>
    </source>
</evidence>
<evidence type="ECO:0000313" key="5">
    <source>
        <dbReference type="EMBL" id="QCZ36993.1"/>
    </source>
</evidence>
<feature type="coiled-coil region" evidence="1">
    <location>
        <begin position="2447"/>
        <end position="2519"/>
    </location>
</feature>
<evidence type="ECO:0000256" key="4">
    <source>
        <dbReference type="SAM" id="SignalP"/>
    </source>
</evidence>
<keyword evidence="3" id="KW-1133">Transmembrane helix</keyword>
<dbReference type="OrthoDB" id="399880at2"/>
<evidence type="ECO:0008006" key="7">
    <source>
        <dbReference type="Google" id="ProtNLM"/>
    </source>
</evidence>
<reference evidence="5 6" key="1">
    <citation type="submission" date="2019-06" db="EMBL/GenBank/DDBJ databases">
        <title>Mycoplasma sp. 2F1A isolated from ostrich.</title>
        <authorList>
            <person name="Spergser J."/>
        </authorList>
    </citation>
    <scope>NUCLEOTIDE SEQUENCE [LARGE SCALE GENOMIC DNA]</scope>
    <source>
        <strain evidence="5 6">2F1A</strain>
    </source>
</reference>
<feature type="region of interest" description="Disordered" evidence="2">
    <location>
        <begin position="2576"/>
        <end position="2595"/>
    </location>
</feature>
<keyword evidence="3" id="KW-0472">Membrane</keyword>
<evidence type="ECO:0000313" key="6">
    <source>
        <dbReference type="Proteomes" id="UP000305457"/>
    </source>
</evidence>
<feature type="coiled-coil region" evidence="1">
    <location>
        <begin position="1693"/>
        <end position="1753"/>
    </location>
</feature>
<organism evidence="5 6">
    <name type="scientific">Mycoplasma nasistruthionis</name>
    <dbReference type="NCBI Taxonomy" id="353852"/>
    <lineage>
        <taxon>Bacteria</taxon>
        <taxon>Bacillati</taxon>
        <taxon>Mycoplasmatota</taxon>
        <taxon>Mollicutes</taxon>
        <taxon>Mycoplasmataceae</taxon>
        <taxon>Mycoplasma</taxon>
    </lineage>
</organism>
<name>A0A5B7XYM5_9MOLU</name>
<feature type="coiled-coil region" evidence="1">
    <location>
        <begin position="2114"/>
        <end position="2255"/>
    </location>
</feature>
<proteinExistence type="predicted"/>
<dbReference type="Gene3D" id="1.20.5.420">
    <property type="entry name" value="Immunoglobulin FC, subunit C"/>
    <property type="match status" value="1"/>
</dbReference>
<keyword evidence="3" id="KW-0812">Transmembrane</keyword>
<feature type="coiled-coil region" evidence="1">
    <location>
        <begin position="1222"/>
        <end position="1249"/>
    </location>
</feature>
<feature type="coiled-coil region" evidence="1">
    <location>
        <begin position="2859"/>
        <end position="2905"/>
    </location>
</feature>
<feature type="coiled-coil region" evidence="1">
    <location>
        <begin position="1956"/>
        <end position="2044"/>
    </location>
</feature>
<keyword evidence="1" id="KW-0175">Coiled coil</keyword>
<feature type="coiled-coil region" evidence="1">
    <location>
        <begin position="1852"/>
        <end position="1879"/>
    </location>
</feature>
<dbReference type="Proteomes" id="UP000305457">
    <property type="component" value="Chromosome"/>
</dbReference>
<accession>A0A5B7XYM5</accession>
<feature type="transmembrane region" description="Helical" evidence="3">
    <location>
        <begin position="3103"/>
        <end position="3124"/>
    </location>
</feature>
<feature type="chain" id="PRO_5022842862" description="ECM-binding protein homolog" evidence="4">
    <location>
        <begin position="25"/>
        <end position="3126"/>
    </location>
</feature>
<dbReference type="RefSeq" id="WP_139592473.1">
    <property type="nucleotide sequence ID" value="NZ_CP040825.1"/>
</dbReference>
<dbReference type="Gene3D" id="1.20.120.1850">
    <property type="entry name" value="Ebh helix bundles repeating unit (S and A modules)"/>
    <property type="match status" value="2"/>
</dbReference>
<evidence type="ECO:0000256" key="2">
    <source>
        <dbReference type="SAM" id="MobiDB-lite"/>
    </source>
</evidence>
<keyword evidence="4" id="KW-0732">Signal</keyword>
<dbReference type="EMBL" id="CP040825">
    <property type="protein sequence ID" value="QCZ36993.1"/>
    <property type="molecule type" value="Genomic_DNA"/>
</dbReference>
<dbReference type="KEGG" id="mnh:FG904_00005"/>
<protein>
    <recommendedName>
        <fullName evidence="7">ECM-binding protein homolog</fullName>
    </recommendedName>
</protein>
<sequence>MRKKIRKIVLPVMGVAATTLPFFGLISAEGETTFGSFNGTNNNSNEKYAGSYSPYQFIKFQNVAGNNNKVSETNFGLNPNNNTASYEFINKRENRSISMYEFSNSTGASLRTPLLENKVKIEEVTPIEYDNQLYSISKNKRRRWRITFNNFFAPKSSELTNSNEPNLPNLNEENWFYPNTYGPVKMGFILTKDLQIVENTFRVTLFYRDSYHQEEKINDKYGVTYSFLDASNSTFKGYSPDKVSRPRIRGYRGSNALFLDAVKEYSVSDLKQKVKIQNFSNNWTMQETYDDGSGYWQSEEYYGSQNLTDLADFRYITLNNKKAQTYDTDLDWIKDIWYNYIPSGNNAGKTPKAISFGHPIESLSTSISLPNSNDTAFGDVYNNVGSLFYVQSGNEWSSYYKNASHRPAVVIEFETTWNQNNFKDDYAFSKSLKSGISAAFGLTAWDHPRSANNNTSPYVTTHSISWDRTNNRNITIKVDAQGDPTLDRGQSNHFVPPFGYKLKFKGKEIATIPAEEIQKAIPSYKWDAKKLSFTYSFNTDISKWASNISDYRDLMNERNLTLEPIYPSEASQFIEANAGYNASLWSQTYTDSTKTLTTGIWLDTNSLKEQQEEYIRFVARYQYSRGVGITKLQTLDKISKQQSNGTKYRNTKLLDTQIKAIEKAMFHDWKVANFNNNGWNAELDRFWEMDYKARQLETQLPVYNDILNAENNNLDFMNLENWNSTNNDATRTKLLATVNYVFSNEANKTTFKEAKPTLNGWETKAVPDYQTVSSFTDSNNALTTINGIINNINNSIEALKTTAWKETNSVLDKETTPQDYVTAMFDKVDSALTQFSDAYKVLVKTNILKQPSRQKANEYLGNLIKINDGVVKLNADITKYEPVKNDGKYSNLKDTVQDSLWSQFDSKLAEAKEFVNKFNSSTSMDASFDTVSGQATEITPLIDTIEPAYHALNHDVESIKNQIQSMSSLSQSNKTKYKTLADNILTNENPNYKELQNYDARKLALAKILVEATFEDKVDSYNPVIKKDFHVYNPEKQQETFSFVNKLKTSFLNELSSANSDQFNNIVNKWKSRLEAGAPVITPLNNSQLYSNLNVAQKSYLTLQFTNWANMSNDRAAYEYTLAYKEFEDTVNAMNALVAQFNKLNNPNDSEYVFNKPVYLDADPALKTEFNNKFVEAAKVIQKAIVSPTEANKMPQEVFNLVSAAKNYEVKYYNPEKINQLLTQLNTAKDNLNGEAQVLINKIKSLVAKTNDASILTDEQANQYIQHQKENGFLSKVNFNPAEVENYFNQAFDTLVKEKVKTKLEANNNLNNTDKTNALVILDKAKTLTDTPNLATTVANINKMMVDANKLVSDLDADPKFDDLTQPQKDTLKAEFKKDPKFISGDNFNTDVVSNFETTTVMPIADKTAKLKTLVDQINSSNTLNTDKHNLSPNKQEFDTAYSNAHGSNFGTFSNTDSQEIENLYTALDTQFNNLNGFKKKLQDVIATIDPKIKEYIGQDQFNQATSLDGVEVNNQEQYEAAYNKILNNLKQQFNNKVDVASNLNNLQNQSLKNDINNTSVNQFNSLVPFIDKTKQLNDAMGELKTQVDLAEKFTNDSRDIIPLLTDDQKNAFNTAFNNAKGIRPIQGNEGTNSDKSAVDSATKALKDALAQITIDALRKAVKEKLARITDSASDKAKQVKQEIQATVDTDNAEQLRQDLAKLNETLAKDELQKTYELAKDLTDKSQDLTNELEKAKNLLEQGSQDNSDYTRQDNPLKDLVKANELEKLVKDAEAKVSDQNPHAKDEIQKAKDILARKETSLYPSAIADLKESIAKIELEQAIEEAKTKPNKDTYLVLKNALNNAKQVFSNKEASEATIKEATDNLKDAIEKAKNADNVHGLLEQLVNQTKANDAIKDNENLAPHLQSAQEKLADGSASSTQLQQEINKLTAAISVAKLDNLIKKANETVDPSTRLTEAKNAANELLSNVKSLINDQLTEEKALEVQNKINEEIKKLQNAIDKEELAKEIAKASTQATNDSNASDKLKEAIKNANDLYSNLEQKDPTQIKAAADALKLNTELLNLDKAIKHAENIQDKSQPLSDAIVKAKTKTDSTDVEAIKQAIEELNKTVDKEPLNKAIAKAEDVLSKLNNNASDTNPELASDVAKLEKAKQDIQSALEHAKAELPKDPENPKQHFQQEANTLNAVVDEAIQGLEKLKEEVKKSISKAETLGITGTGLDNAKAKTASDATPSARELIQAKEDLDKQIAKKELENDINNLPEDLKNSDSFKQAVLNKAKEVLENPTSTKDQLEQAKQDLANAKTKEDLFKAVDEASKQDPINEALNNLIQQDKAQLNDNSNTLSDQEVADKVAKLDKAVKVNELENLIKEAQKVPSNNMSDALKEALENAQNTVNNPDSTPQAIEQAKNNLTNALSKDKLTKAIEDGQGLVDVFDKLNQNDNQEVANKLKQALVDAKNALQTNESKQANDAAADKLNEVIKEASDALNNYKNEQRELLNDLIKRAQELEPKSQKLQKQLANATAINDESSINDILKAYNDLSRAVDTNNLDNEIEKAPSIPDGFNIPQELDTVEQSKQVSNDTNSTGEQIDNQASKQALNNYKIEQLLKLKDLDELNNNQKAEVEKQLIAASSTEEAKTIVDNARVVNTAMQQIKQVNNDTHATLIDPNSPSHKNYVYADPEAIKELDKLIADANEAIENGQSLDPEAINKIKNDLAEKADQVNNGSTISDLIKRAEDELNNSTQNSNQFKNSPNNLQQQYLAAKTNLETALNDFKESQPAKLELKQGLVDAIDKLKQLQGQIDKFSSEEPVNGNKNTGLDVNTLSNLSDQTKADLYSNNAPEGLYNAQNNKQETDAVNQIANKINELLGQIKDKLNNNDLATLNQEKAKLEQLNSQIAQELLNPYYQGKTKPVFAELSELDKLIDNSNLKALQDLAKATNNFKKSSVSKQNSDQIKQIKDLVDKVNAINANKALNSGTIDAFDSLRNKLVNEANSLIDAYNQLKDGMHDKFKENATNNPANLKQLDEVLNDTSYFKLKEKLGLNEDFSDQDKQEVKSILEKLDNINKTESNIPNILIDVVKDQLNQIDLDNNPNDESKTPWWPFMLAASVVLWLIGFITFVFKK</sequence>
<feature type="signal peptide" evidence="4">
    <location>
        <begin position="1"/>
        <end position="24"/>
    </location>
</feature>